<dbReference type="Proteomes" id="UP000663836">
    <property type="component" value="Unassembled WGS sequence"/>
</dbReference>
<proteinExistence type="predicted"/>
<gene>
    <name evidence="1" type="ORF">JBS370_LOCUS33056</name>
</gene>
<dbReference type="EMBL" id="CAJOBD010009239">
    <property type="protein sequence ID" value="CAF4130950.1"/>
    <property type="molecule type" value="Genomic_DNA"/>
</dbReference>
<evidence type="ECO:0000313" key="2">
    <source>
        <dbReference type="Proteomes" id="UP000663836"/>
    </source>
</evidence>
<organism evidence="1 2">
    <name type="scientific">Rotaria sordida</name>
    <dbReference type="NCBI Taxonomy" id="392033"/>
    <lineage>
        <taxon>Eukaryota</taxon>
        <taxon>Metazoa</taxon>
        <taxon>Spiralia</taxon>
        <taxon>Gnathifera</taxon>
        <taxon>Rotifera</taxon>
        <taxon>Eurotatoria</taxon>
        <taxon>Bdelloidea</taxon>
        <taxon>Philodinida</taxon>
        <taxon>Philodinidae</taxon>
        <taxon>Rotaria</taxon>
    </lineage>
</organism>
<sequence>MKNPSYKSALILGRLYRKVLNFKNQNPKLFECQDMNDSTNSSTKFSEKYCPFYVKVRTELNIDAQDIIYQELYSVFSNKFSSKSIIEQWSDSYKKKR</sequence>
<comment type="caution">
    <text evidence="1">The sequence shown here is derived from an EMBL/GenBank/DDBJ whole genome shotgun (WGS) entry which is preliminary data.</text>
</comment>
<dbReference type="AlphaFoldDB" id="A0A819X3R3"/>
<evidence type="ECO:0000313" key="1">
    <source>
        <dbReference type="EMBL" id="CAF4130950.1"/>
    </source>
</evidence>
<accession>A0A819X3R3</accession>
<name>A0A819X3R3_9BILA</name>
<protein>
    <submittedName>
        <fullName evidence="1">Uncharacterized protein</fullName>
    </submittedName>
</protein>
<reference evidence="1" key="1">
    <citation type="submission" date="2021-02" db="EMBL/GenBank/DDBJ databases">
        <authorList>
            <person name="Nowell W R."/>
        </authorList>
    </citation>
    <scope>NUCLEOTIDE SEQUENCE</scope>
</reference>